<dbReference type="PROSITE" id="PS50127">
    <property type="entry name" value="UBC_2"/>
    <property type="match status" value="1"/>
</dbReference>
<proteinExistence type="predicted"/>
<organism evidence="2 3">
    <name type="scientific">Thalassiosira oceanica</name>
    <name type="common">Marine diatom</name>
    <dbReference type="NCBI Taxonomy" id="159749"/>
    <lineage>
        <taxon>Eukaryota</taxon>
        <taxon>Sar</taxon>
        <taxon>Stramenopiles</taxon>
        <taxon>Ochrophyta</taxon>
        <taxon>Bacillariophyta</taxon>
        <taxon>Coscinodiscophyceae</taxon>
        <taxon>Thalassiosirophycidae</taxon>
        <taxon>Thalassiosirales</taxon>
        <taxon>Thalassiosiraceae</taxon>
        <taxon>Thalassiosira</taxon>
    </lineage>
</organism>
<dbReference type="OrthoDB" id="6600758at2759"/>
<evidence type="ECO:0000259" key="1">
    <source>
        <dbReference type="PROSITE" id="PS50127"/>
    </source>
</evidence>
<dbReference type="EMBL" id="AGNL01030509">
    <property type="protein sequence ID" value="EJK56785.1"/>
    <property type="molecule type" value="Genomic_DNA"/>
</dbReference>
<dbReference type="AlphaFoldDB" id="K0RUX7"/>
<dbReference type="Proteomes" id="UP000266841">
    <property type="component" value="Unassembled WGS sequence"/>
</dbReference>
<dbReference type="eggNOG" id="KOG0424">
    <property type="taxonomic scope" value="Eukaryota"/>
</dbReference>
<dbReference type="Gene3D" id="3.10.110.10">
    <property type="entry name" value="Ubiquitin Conjugating Enzyme"/>
    <property type="match status" value="1"/>
</dbReference>
<gene>
    <name evidence="2" type="ORF">THAOC_23256</name>
</gene>
<dbReference type="SUPFAM" id="SSF54495">
    <property type="entry name" value="UBC-like"/>
    <property type="match status" value="1"/>
</dbReference>
<protein>
    <recommendedName>
        <fullName evidence="1">UBC core domain-containing protein</fullName>
    </recommendedName>
</protein>
<comment type="caution">
    <text evidence="2">The sequence shown here is derived from an EMBL/GenBank/DDBJ whole genome shotgun (WGS) entry which is preliminary data.</text>
</comment>
<feature type="non-terminal residue" evidence="2">
    <location>
        <position position="223"/>
    </location>
</feature>
<keyword evidence="3" id="KW-1185">Reference proteome</keyword>
<dbReference type="InterPro" id="IPR016135">
    <property type="entry name" value="UBQ-conjugating_enzyme/RWD"/>
</dbReference>
<accession>K0RUX7</accession>
<dbReference type="InterPro" id="IPR050113">
    <property type="entry name" value="Ub_conjugating_enzyme"/>
</dbReference>
<sequence length="223" mass="25142">MKLIALRYETKLRSQQDELKSLLRDGVHQRCARACREWIDYRPEALSGFKLHAVCAKGRPPNNRMVGLLCYIPGPSNSPWEGAMIPTMMAFSSETWRPPKCSFPGGFFHLNVYPSGTIDVPTLNEENSWDPTMTLPEILFTIQQRLCHPSINSPSQAGAYKFRVDNGKEAYDRRCREEADKYRGASKGAAEKAERMAAQYGAIDPLGVVERAERMARKKTEAA</sequence>
<dbReference type="PANTHER" id="PTHR24067">
    <property type="entry name" value="UBIQUITIN-CONJUGATING ENZYME E2"/>
    <property type="match status" value="1"/>
</dbReference>
<dbReference type="SMART" id="SM00212">
    <property type="entry name" value="UBCc"/>
    <property type="match status" value="1"/>
</dbReference>
<evidence type="ECO:0000313" key="2">
    <source>
        <dbReference type="EMBL" id="EJK56785.1"/>
    </source>
</evidence>
<dbReference type="InterPro" id="IPR000608">
    <property type="entry name" value="UBC"/>
</dbReference>
<dbReference type="Pfam" id="PF00179">
    <property type="entry name" value="UQ_con"/>
    <property type="match status" value="1"/>
</dbReference>
<evidence type="ECO:0000313" key="3">
    <source>
        <dbReference type="Proteomes" id="UP000266841"/>
    </source>
</evidence>
<name>K0RUX7_THAOC</name>
<reference evidence="2 3" key="1">
    <citation type="journal article" date="2012" name="Genome Biol.">
        <title>Genome and low-iron response of an oceanic diatom adapted to chronic iron limitation.</title>
        <authorList>
            <person name="Lommer M."/>
            <person name="Specht M."/>
            <person name="Roy A.S."/>
            <person name="Kraemer L."/>
            <person name="Andreson R."/>
            <person name="Gutowska M.A."/>
            <person name="Wolf J."/>
            <person name="Bergner S.V."/>
            <person name="Schilhabel M.B."/>
            <person name="Klostermeier U.C."/>
            <person name="Beiko R.G."/>
            <person name="Rosenstiel P."/>
            <person name="Hippler M."/>
            <person name="Laroche J."/>
        </authorList>
    </citation>
    <scope>NUCLEOTIDE SEQUENCE [LARGE SCALE GENOMIC DNA]</scope>
    <source>
        <strain evidence="2 3">CCMP1005</strain>
    </source>
</reference>
<feature type="domain" description="UBC core" evidence="1">
    <location>
        <begin position="29"/>
        <end position="184"/>
    </location>
</feature>